<gene>
    <name evidence="2" type="ORF">OSTQU699_LOCUS3458</name>
</gene>
<reference evidence="2" key="1">
    <citation type="submission" date="2020-12" db="EMBL/GenBank/DDBJ databases">
        <authorList>
            <person name="Iha C."/>
        </authorList>
    </citation>
    <scope>NUCLEOTIDE SEQUENCE</scope>
</reference>
<dbReference type="GO" id="GO:0003723">
    <property type="term" value="F:RNA binding"/>
    <property type="evidence" value="ECO:0007669"/>
    <property type="project" value="TreeGrafter"/>
</dbReference>
<evidence type="ECO:0000313" key="3">
    <source>
        <dbReference type="Proteomes" id="UP000708148"/>
    </source>
</evidence>
<dbReference type="InterPro" id="IPR045065">
    <property type="entry name" value="XPO1/5"/>
</dbReference>
<dbReference type="EMBL" id="CAJHUC010000762">
    <property type="protein sequence ID" value="CAD7698097.1"/>
    <property type="molecule type" value="Genomic_DNA"/>
</dbReference>
<dbReference type="PANTHER" id="PTHR11223">
    <property type="entry name" value="EXPORTIN 1/5"/>
    <property type="match status" value="1"/>
</dbReference>
<dbReference type="GO" id="GO:0006611">
    <property type="term" value="P:protein export from nucleus"/>
    <property type="evidence" value="ECO:0007669"/>
    <property type="project" value="InterPro"/>
</dbReference>
<evidence type="ECO:0000313" key="2">
    <source>
        <dbReference type="EMBL" id="CAD7698097.1"/>
    </source>
</evidence>
<dbReference type="GO" id="GO:0042565">
    <property type="term" value="C:RNA nuclear export complex"/>
    <property type="evidence" value="ECO:0007669"/>
    <property type="project" value="TreeGrafter"/>
</dbReference>
<accession>A0A8S1ITA5</accession>
<dbReference type="InterPro" id="IPR016024">
    <property type="entry name" value="ARM-type_fold"/>
</dbReference>
<dbReference type="AlphaFoldDB" id="A0A8S1ITA5"/>
<feature type="domain" description="Exportin-5 C-terminal" evidence="1">
    <location>
        <begin position="309"/>
        <end position="1091"/>
    </location>
</feature>
<dbReference type="GO" id="GO:0005634">
    <property type="term" value="C:nucleus"/>
    <property type="evidence" value="ECO:0007669"/>
    <property type="project" value="TreeGrafter"/>
</dbReference>
<dbReference type="SUPFAM" id="SSF48371">
    <property type="entry name" value="ARM repeat"/>
    <property type="match status" value="1"/>
</dbReference>
<dbReference type="GO" id="GO:0005737">
    <property type="term" value="C:cytoplasm"/>
    <property type="evidence" value="ECO:0007669"/>
    <property type="project" value="TreeGrafter"/>
</dbReference>
<dbReference type="GO" id="GO:0006405">
    <property type="term" value="P:RNA export from nucleus"/>
    <property type="evidence" value="ECO:0007669"/>
    <property type="project" value="TreeGrafter"/>
</dbReference>
<keyword evidence="3" id="KW-1185">Reference proteome</keyword>
<dbReference type="InterPro" id="IPR011989">
    <property type="entry name" value="ARM-like"/>
</dbReference>
<protein>
    <recommendedName>
        <fullName evidence="1">Exportin-5 C-terminal domain-containing protein</fullName>
    </recommendedName>
</protein>
<dbReference type="InterPro" id="IPR045478">
    <property type="entry name" value="Exportin-5_C"/>
</dbReference>
<sequence length="1125" mass="123175">MADATDCAQRVLQAISVLGRPHSTQQQKHEANNLLAQVTLAEPPLCLSVANVLCGPHQQEDVQLFGYSWLHGLVSKRWTQLTGQQQKDIAMFSLEKAMQAFQSTNNQGVRNTAAQLLAGVLIRSDQKSFEAASSLFVGGGGQDNPQGELACVVQYYMSEGVTQFGHELPEPQRRAALSMLTAAAAVTLQFLMKIISQHCSAASSAASQGNQEVALKETKGIKTALMTVSSWVSWAPLPRIQQAGVIDMCRALVMTQELCASILEILDKIICRECHSDEDLQIIVAAGSALASAVGQFLQQNLQVMDEESCEAAEKFVGALSTFGERHAQHLSNAQEQRALVQQIVACCSIQHVKVRALPLSFWYHHLNSAQQANKIPEKTSALGLPLLEECSKPLAKFIIQFMSQLSGDDCTSGLFDTAQEQNDFKSRVAGQLQNCLRLACWLFPECCMEEVGQLHQEVRQTFEPTLPALGEQQHKLTLLGTVLEAVAQGLEGPRSEVAARHLSDVIKGLLKIELRHDIVPQFVRAVEAGKAVLHKDETLAEMLVGFVHDNVLKFPCEGRGPPPLQAACPSGSVSQANAKARLQLCHMLSKVAHSAPKAFLKHLQNLTFRMETLKQNGDLGDGEIAVFMEGVLAVSKAADRSVQDQILSWMLNPIAAKWTAPSWLAHLESPRAFVAEYMPFQVSGGELMIGNREQRWELFHDVYLVQKIYAEADRPAGNLGEGHPLTTFLQLVLVVGRLLTCVFRLWDPSMRGSLGPLSNALDLAADEKKPYLKSSGVRSQEAGDDDGMGIAGTSLVSLRKWLVQISDRGNIVLATSPASCPDFWSCQPLVQQLPQLLSTGVVHLDLKGQRLFLHQVMLPWLKSCPLQACNIWLAPLLQAVLHTSLATVKQGWERLSSNGPRWGQNETGDLEEVVYEGLLRELAQEQCKMLDALAAPTQESTVFEALWQSNRKVCETAAVSALESLQWPDTKAIQSSLNFCSYLVAVSTNVPDLKPMVTDALLKAALQLLTFERAEIFHTFVLDIIASIVHKHVATSPTVKQVLLTLPNMTTQAFDCCIQEMNATQSAKRHRRAVRDVLVESCGTHMRALASVQRPTTGVQVSEPGAKSPKAASFYDASAWDAAH</sequence>
<comment type="caution">
    <text evidence="2">The sequence shown here is derived from an EMBL/GenBank/DDBJ whole genome shotgun (WGS) entry which is preliminary data.</text>
</comment>
<proteinExistence type="predicted"/>
<dbReference type="OrthoDB" id="507337at2759"/>
<evidence type="ECO:0000259" key="1">
    <source>
        <dbReference type="Pfam" id="PF19273"/>
    </source>
</evidence>
<dbReference type="Pfam" id="PF19273">
    <property type="entry name" value="Exportin-5"/>
    <property type="match status" value="1"/>
</dbReference>
<organism evidence="2 3">
    <name type="scientific">Ostreobium quekettii</name>
    <dbReference type="NCBI Taxonomy" id="121088"/>
    <lineage>
        <taxon>Eukaryota</taxon>
        <taxon>Viridiplantae</taxon>
        <taxon>Chlorophyta</taxon>
        <taxon>core chlorophytes</taxon>
        <taxon>Ulvophyceae</taxon>
        <taxon>TCBD clade</taxon>
        <taxon>Bryopsidales</taxon>
        <taxon>Ostreobineae</taxon>
        <taxon>Ostreobiaceae</taxon>
        <taxon>Ostreobium</taxon>
    </lineage>
</organism>
<dbReference type="Proteomes" id="UP000708148">
    <property type="component" value="Unassembled WGS sequence"/>
</dbReference>
<dbReference type="PANTHER" id="PTHR11223:SF3">
    <property type="entry name" value="EXPORTIN-5"/>
    <property type="match status" value="1"/>
</dbReference>
<dbReference type="GO" id="GO:0005049">
    <property type="term" value="F:nuclear export signal receptor activity"/>
    <property type="evidence" value="ECO:0007669"/>
    <property type="project" value="InterPro"/>
</dbReference>
<dbReference type="Gene3D" id="1.25.10.10">
    <property type="entry name" value="Leucine-rich Repeat Variant"/>
    <property type="match status" value="1"/>
</dbReference>
<name>A0A8S1ITA5_9CHLO</name>